<dbReference type="PANTHER" id="PTHR33164">
    <property type="entry name" value="TRANSCRIPTIONAL REGULATOR, MARR FAMILY"/>
    <property type="match status" value="1"/>
</dbReference>
<comment type="caution">
    <text evidence="2">The sequence shown here is derived from an EMBL/GenBank/DDBJ whole genome shotgun (WGS) entry which is preliminary data.</text>
</comment>
<dbReference type="InterPro" id="IPR036388">
    <property type="entry name" value="WH-like_DNA-bd_sf"/>
</dbReference>
<feature type="domain" description="HTH marR-type" evidence="1">
    <location>
        <begin position="4"/>
        <end position="140"/>
    </location>
</feature>
<dbReference type="Pfam" id="PF01047">
    <property type="entry name" value="MarR"/>
    <property type="match status" value="1"/>
</dbReference>
<dbReference type="Proteomes" id="UP000032049">
    <property type="component" value="Unassembled WGS sequence"/>
</dbReference>
<evidence type="ECO:0000313" key="2">
    <source>
        <dbReference type="EMBL" id="KIO77345.1"/>
    </source>
</evidence>
<gene>
    <name evidence="2" type="ORF">TH53_09905</name>
</gene>
<dbReference type="RefSeq" id="WP_041881248.1">
    <property type="nucleotide sequence ID" value="NZ_CP157278.1"/>
</dbReference>
<dbReference type="EMBL" id="JXRA01000038">
    <property type="protein sequence ID" value="KIO77345.1"/>
    <property type="molecule type" value="Genomic_DNA"/>
</dbReference>
<dbReference type="InterPro" id="IPR000835">
    <property type="entry name" value="HTH_MarR-typ"/>
</dbReference>
<dbReference type="SUPFAM" id="SSF46785">
    <property type="entry name" value="Winged helix' DNA-binding domain"/>
    <property type="match status" value="1"/>
</dbReference>
<dbReference type="PROSITE" id="PS50995">
    <property type="entry name" value="HTH_MARR_2"/>
    <property type="match status" value="1"/>
</dbReference>
<name>A0A0D0GMH6_9SPHI</name>
<dbReference type="GO" id="GO:0006950">
    <property type="term" value="P:response to stress"/>
    <property type="evidence" value="ECO:0007669"/>
    <property type="project" value="TreeGrafter"/>
</dbReference>
<proteinExistence type="predicted"/>
<dbReference type="Gene3D" id="1.10.10.10">
    <property type="entry name" value="Winged helix-like DNA-binding domain superfamily/Winged helix DNA-binding domain"/>
    <property type="match status" value="1"/>
</dbReference>
<dbReference type="InterPro" id="IPR039422">
    <property type="entry name" value="MarR/SlyA-like"/>
</dbReference>
<sequence length="143" mass="15913">MSTINPFLKTLMNLAKVQAVIARRFDRLNIHGIGFNDFMILYLLQQAAGEKMRRVDLADKIGITASGITRMLLPMEKIGLVTREANERDARVSYVVLTAQGRQLFEDAGKTASLLSQEIIPAEKPKDIQLLNDMLARLGGNIT</sequence>
<dbReference type="InterPro" id="IPR036390">
    <property type="entry name" value="WH_DNA-bd_sf"/>
</dbReference>
<dbReference type="GO" id="GO:0003700">
    <property type="term" value="F:DNA-binding transcription factor activity"/>
    <property type="evidence" value="ECO:0007669"/>
    <property type="project" value="InterPro"/>
</dbReference>
<protein>
    <submittedName>
        <fullName evidence="2">MarR family transcriptional regulator</fullName>
    </submittedName>
</protein>
<evidence type="ECO:0000259" key="1">
    <source>
        <dbReference type="PROSITE" id="PS50995"/>
    </source>
</evidence>
<keyword evidence="3" id="KW-1185">Reference proteome</keyword>
<reference evidence="2 3" key="1">
    <citation type="submission" date="2015-01" db="EMBL/GenBank/DDBJ databases">
        <title>Draft genome sequence of Pedobacter sp. NL19 isolated from sludge of an effluent treatment pond in an abandoned uranium mine.</title>
        <authorList>
            <person name="Santos T."/>
            <person name="Caetano T."/>
            <person name="Covas C."/>
            <person name="Cruz A."/>
            <person name="Mendo S."/>
        </authorList>
    </citation>
    <scope>NUCLEOTIDE SEQUENCE [LARGE SCALE GENOMIC DNA]</scope>
    <source>
        <strain evidence="2 3">NL19</strain>
    </source>
</reference>
<organism evidence="2 3">
    <name type="scientific">Pedobacter lusitanus</name>
    <dbReference type="NCBI Taxonomy" id="1503925"/>
    <lineage>
        <taxon>Bacteria</taxon>
        <taxon>Pseudomonadati</taxon>
        <taxon>Bacteroidota</taxon>
        <taxon>Sphingobacteriia</taxon>
        <taxon>Sphingobacteriales</taxon>
        <taxon>Sphingobacteriaceae</taxon>
        <taxon>Pedobacter</taxon>
    </lineage>
</organism>
<accession>A0A0D0GMH6</accession>
<dbReference type="PRINTS" id="PR00598">
    <property type="entry name" value="HTHMARR"/>
</dbReference>
<evidence type="ECO:0000313" key="3">
    <source>
        <dbReference type="Proteomes" id="UP000032049"/>
    </source>
</evidence>
<dbReference type="STRING" id="1503925.TH53_09905"/>
<dbReference type="PANTHER" id="PTHR33164:SF57">
    <property type="entry name" value="MARR-FAMILY TRANSCRIPTIONAL REGULATOR"/>
    <property type="match status" value="1"/>
</dbReference>
<dbReference type="SMART" id="SM00347">
    <property type="entry name" value="HTH_MARR"/>
    <property type="match status" value="1"/>
</dbReference>
<dbReference type="AlphaFoldDB" id="A0A0D0GMH6"/>